<feature type="region of interest" description="Disordered" evidence="1">
    <location>
        <begin position="181"/>
        <end position="240"/>
    </location>
</feature>
<feature type="region of interest" description="Disordered" evidence="1">
    <location>
        <begin position="688"/>
        <end position="711"/>
    </location>
</feature>
<gene>
    <name evidence="2" type="ORF">pkur_cds_340</name>
</gene>
<proteinExistence type="predicted"/>
<name>A0AA95EEK4_9VIRU</name>
<evidence type="ECO:0008006" key="4">
    <source>
        <dbReference type="Google" id="ProtNLM"/>
    </source>
</evidence>
<protein>
    <recommendedName>
        <fullName evidence="4">Rho binding incomplete domain containing protein</fullName>
    </recommendedName>
</protein>
<evidence type="ECO:0000313" key="2">
    <source>
        <dbReference type="EMBL" id="WBR14515.1"/>
    </source>
</evidence>
<accession>A0AA95EEK4</accession>
<feature type="compositionally biased region" description="Basic and acidic residues" evidence="1">
    <location>
        <begin position="109"/>
        <end position="123"/>
    </location>
</feature>
<dbReference type="GO" id="GO:0003676">
    <property type="term" value="F:nucleic acid binding"/>
    <property type="evidence" value="ECO:0007669"/>
    <property type="project" value="InterPro"/>
</dbReference>
<sequence length="711" mass="76233">MMSTPTTTRTRPFVGDARGPSLGDGDADEDWAPPTAPRKPTLSISLDTRGGAGHRRHCHVSVSASAPLLTPSSSTTTTAAANRYAAARTPHRPSMRNGAGSRRQQGMWVKKERSCDNDVRSEPPQETAPDDSVAALAAAIVDTLVRRPSDRDARRHVARADQTRAHTVAVRACDAGVVTATPEPALVNDTQDSGASDGDNDRTKGTASRPTDHNDGKHEDKFGAADQNAEPRRIDGAGVSTKNTSNRVVHRYSRAPSSTNVLVRPEERRRFASALIAALVERPYGLTFAEVARLATRLSGVRCTGQDARLLIRDIPRDTIVVRRMMTPWFVPRVAVALDTRIALERVVAPAVAHVLYTCGNGIDLQRLDVTVFARTGTSLRVHAVNYASGGMRNVLSFVPQVVGRIEKIAQRVVVYPTGHTRALALFAPLDDRDDGDDLDAAAESRPAASDDDARVSRAARCDVTLARTIETAANACAGVIAAALESHTDAAVAIDCRGPIGGRQARGPPVGMLQLTALAPAAVGLGRREHAPPPPLQKVYQFDMVALHAEWMEWRESGGPVDGPPTFFHAIGIADLLADSRLVKVVFDSRPMSQTFWRCASCPMTRVFDMRLATLALGVGAAVPWSDNDTLASMGTVIDADMHELDAMVGTDAWAWHRRPLPLRARGAAARQVVALGRAYQKAVAMHEETRSDAAPSSVDGEPRAPVTVS</sequence>
<dbReference type="InterPro" id="IPR036397">
    <property type="entry name" value="RNaseH_sf"/>
</dbReference>
<feature type="region of interest" description="Disordered" evidence="1">
    <location>
        <begin position="85"/>
        <end position="133"/>
    </location>
</feature>
<evidence type="ECO:0000313" key="3">
    <source>
        <dbReference type="Proteomes" id="UP001185135"/>
    </source>
</evidence>
<feature type="compositionally biased region" description="Basic and acidic residues" evidence="1">
    <location>
        <begin position="199"/>
        <end position="235"/>
    </location>
</feature>
<feature type="compositionally biased region" description="Low complexity" evidence="1">
    <location>
        <begin position="1"/>
        <end position="12"/>
    </location>
</feature>
<dbReference type="Proteomes" id="UP001185135">
    <property type="component" value="Segment"/>
</dbReference>
<dbReference type="EMBL" id="ON887157">
    <property type="protein sequence ID" value="WBR14515.1"/>
    <property type="molecule type" value="Genomic_DNA"/>
</dbReference>
<feature type="region of interest" description="Disordered" evidence="1">
    <location>
        <begin position="1"/>
        <end position="56"/>
    </location>
</feature>
<evidence type="ECO:0000256" key="1">
    <source>
        <dbReference type="SAM" id="MobiDB-lite"/>
    </source>
</evidence>
<reference evidence="2" key="1">
    <citation type="submission" date="2022-06" db="EMBL/GenBank/DDBJ databases">
        <authorList>
            <person name="Legendre M."/>
            <person name="Claverie J.-M."/>
            <person name="Alempic J.-M."/>
            <person name="Abergel C."/>
        </authorList>
    </citation>
    <scope>NUCLEOTIDE SEQUENCE</scope>
    <source>
        <strain evidence="2">Kuranda</strain>
    </source>
</reference>
<dbReference type="Gene3D" id="3.30.420.10">
    <property type="entry name" value="Ribonuclease H-like superfamily/Ribonuclease H"/>
    <property type="match status" value="1"/>
</dbReference>
<organism evidence="2 3">
    <name type="scientific">Pandoravirus kuranda</name>
    <dbReference type="NCBI Taxonomy" id="3019033"/>
    <lineage>
        <taxon>Viruses</taxon>
        <taxon>Pandoravirus</taxon>
    </lineage>
</organism>